<dbReference type="RefSeq" id="WP_307356108.1">
    <property type="nucleotide sequence ID" value="NZ_BAAACJ010000055.1"/>
</dbReference>
<evidence type="ECO:0000259" key="4">
    <source>
        <dbReference type="PROSITE" id="PS51118"/>
    </source>
</evidence>
<keyword evidence="2 5" id="KW-0238">DNA-binding</keyword>
<feature type="domain" description="HTH hxlR-type" evidence="4">
    <location>
        <begin position="11"/>
        <end position="115"/>
    </location>
</feature>
<evidence type="ECO:0000256" key="2">
    <source>
        <dbReference type="ARBA" id="ARBA00023125"/>
    </source>
</evidence>
<dbReference type="Gene3D" id="1.10.10.10">
    <property type="entry name" value="Winged helix-like DNA-binding domain superfamily/Winged helix DNA-binding domain"/>
    <property type="match status" value="1"/>
</dbReference>
<dbReference type="InterPro" id="IPR036390">
    <property type="entry name" value="WH_DNA-bd_sf"/>
</dbReference>
<accession>A0ABU0JT01</accession>
<dbReference type="InterPro" id="IPR002577">
    <property type="entry name" value="HTH_HxlR"/>
</dbReference>
<dbReference type="PANTHER" id="PTHR33204">
    <property type="entry name" value="TRANSCRIPTIONAL REGULATOR, MARR FAMILY"/>
    <property type="match status" value="1"/>
</dbReference>
<dbReference type="GO" id="GO:0003677">
    <property type="term" value="F:DNA binding"/>
    <property type="evidence" value="ECO:0007669"/>
    <property type="project" value="UniProtKB-KW"/>
</dbReference>
<name>A0ABU0JT01_HATLI</name>
<evidence type="ECO:0000256" key="1">
    <source>
        <dbReference type="ARBA" id="ARBA00023015"/>
    </source>
</evidence>
<evidence type="ECO:0000313" key="5">
    <source>
        <dbReference type="EMBL" id="MDQ0480230.1"/>
    </source>
</evidence>
<keyword evidence="3" id="KW-0804">Transcription</keyword>
<proteinExistence type="predicted"/>
<dbReference type="EMBL" id="JAUSWN010000016">
    <property type="protein sequence ID" value="MDQ0480230.1"/>
    <property type="molecule type" value="Genomic_DNA"/>
</dbReference>
<protein>
    <submittedName>
        <fullName evidence="5">DNA-binding HxlR family transcriptional regulator</fullName>
    </submittedName>
</protein>
<gene>
    <name evidence="5" type="ORF">QOZ93_001978</name>
</gene>
<organism evidence="5 6">
    <name type="scientific">Hathewaya limosa</name>
    <name type="common">Clostridium limosum</name>
    <dbReference type="NCBI Taxonomy" id="1536"/>
    <lineage>
        <taxon>Bacteria</taxon>
        <taxon>Bacillati</taxon>
        <taxon>Bacillota</taxon>
        <taxon>Clostridia</taxon>
        <taxon>Eubacteriales</taxon>
        <taxon>Clostridiaceae</taxon>
        <taxon>Hathewaya</taxon>
    </lineage>
</organism>
<dbReference type="PROSITE" id="PS51118">
    <property type="entry name" value="HTH_HXLR"/>
    <property type="match status" value="1"/>
</dbReference>
<dbReference type="InterPro" id="IPR036388">
    <property type="entry name" value="WH-like_DNA-bd_sf"/>
</dbReference>
<keyword evidence="1" id="KW-0805">Transcription regulation</keyword>
<evidence type="ECO:0000256" key="3">
    <source>
        <dbReference type="ARBA" id="ARBA00023163"/>
    </source>
</evidence>
<evidence type="ECO:0000313" key="6">
    <source>
        <dbReference type="Proteomes" id="UP001224418"/>
    </source>
</evidence>
<reference evidence="5 6" key="1">
    <citation type="submission" date="2023-07" db="EMBL/GenBank/DDBJ databases">
        <title>Genomic Encyclopedia of Type Strains, Phase IV (KMG-IV): sequencing the most valuable type-strain genomes for metagenomic binning, comparative biology and taxonomic classification.</title>
        <authorList>
            <person name="Goeker M."/>
        </authorList>
    </citation>
    <scope>NUCLEOTIDE SEQUENCE [LARGE SCALE GENOMIC DNA]</scope>
    <source>
        <strain evidence="5 6">DSM 1400</strain>
    </source>
</reference>
<dbReference type="Proteomes" id="UP001224418">
    <property type="component" value="Unassembled WGS sequence"/>
</dbReference>
<dbReference type="PANTHER" id="PTHR33204:SF29">
    <property type="entry name" value="TRANSCRIPTIONAL REGULATOR"/>
    <property type="match status" value="1"/>
</dbReference>
<comment type="caution">
    <text evidence="5">The sequence shown here is derived from an EMBL/GenBank/DDBJ whole genome shotgun (WGS) entry which is preliminary data.</text>
</comment>
<keyword evidence="6" id="KW-1185">Reference proteome</keyword>
<dbReference type="Pfam" id="PF01638">
    <property type="entry name" value="HxlR"/>
    <property type="match status" value="1"/>
</dbReference>
<dbReference type="SUPFAM" id="SSF46785">
    <property type="entry name" value="Winged helix' DNA-binding domain"/>
    <property type="match status" value="1"/>
</dbReference>
<sequence length="117" mass="13846">MPKDRKNKVSCSNYISEIEVTLEVISGKWKSLILWNLGIYKIIRFNEFQNIIPSISQKMLTQQLRDLEKNNLINRKSYNQVPPKVEYSLTELGNELIPILEKMNVWGEKFINIFEKE</sequence>